<proteinExistence type="predicted"/>
<protein>
    <submittedName>
        <fullName evidence="2">Uncharacterized protein</fullName>
    </submittedName>
</protein>
<evidence type="ECO:0000256" key="1">
    <source>
        <dbReference type="SAM" id="MobiDB-lite"/>
    </source>
</evidence>
<organism evidence="2">
    <name type="scientific">Medicago truncatula</name>
    <name type="common">Barrel medic</name>
    <name type="synonym">Medicago tribuloides</name>
    <dbReference type="NCBI Taxonomy" id="3880"/>
    <lineage>
        <taxon>Eukaryota</taxon>
        <taxon>Viridiplantae</taxon>
        <taxon>Streptophyta</taxon>
        <taxon>Embryophyta</taxon>
        <taxon>Tracheophyta</taxon>
        <taxon>Spermatophyta</taxon>
        <taxon>Magnoliopsida</taxon>
        <taxon>eudicotyledons</taxon>
        <taxon>Gunneridae</taxon>
        <taxon>Pentapetalae</taxon>
        <taxon>rosids</taxon>
        <taxon>fabids</taxon>
        <taxon>Fabales</taxon>
        <taxon>Fabaceae</taxon>
        <taxon>Papilionoideae</taxon>
        <taxon>50 kb inversion clade</taxon>
        <taxon>NPAAA clade</taxon>
        <taxon>Hologalegina</taxon>
        <taxon>IRL clade</taxon>
        <taxon>Trifolieae</taxon>
        <taxon>Medicago</taxon>
    </lineage>
</organism>
<evidence type="ECO:0000313" key="2">
    <source>
        <dbReference type="EMBL" id="RHN80920.1"/>
    </source>
</evidence>
<dbReference type="EMBL" id="PSQE01000001">
    <property type="protein sequence ID" value="RHN80920.1"/>
    <property type="molecule type" value="Genomic_DNA"/>
</dbReference>
<accession>A0A396JRK1</accession>
<dbReference type="Gramene" id="rna4904">
    <property type="protein sequence ID" value="RHN80920.1"/>
    <property type="gene ID" value="gene4904"/>
</dbReference>
<gene>
    <name evidence="2" type="ORF">MtrunA17_Chr1g0193461</name>
</gene>
<dbReference type="AlphaFoldDB" id="A0A396JRK1"/>
<feature type="region of interest" description="Disordered" evidence="1">
    <location>
        <begin position="36"/>
        <end position="73"/>
    </location>
</feature>
<sequence>MGTGKNKGAVFDLWDLDWFLFWISFQHRTGEGKLRRRVPTTNGGDGRIPTGNRWDGGFEPGMVGVAKEGKKKQ</sequence>
<reference evidence="2" key="1">
    <citation type="journal article" date="2018" name="Nat. Plants">
        <title>Whole-genome landscape of Medicago truncatula symbiotic genes.</title>
        <authorList>
            <person name="Pecrix Y."/>
            <person name="Gamas P."/>
            <person name="Carrere S."/>
        </authorList>
    </citation>
    <scope>NUCLEOTIDE SEQUENCE</scope>
    <source>
        <tissue evidence="2">Leaves</tissue>
    </source>
</reference>
<comment type="caution">
    <text evidence="2">The sequence shown here is derived from an EMBL/GenBank/DDBJ whole genome shotgun (WGS) entry which is preliminary data.</text>
</comment>
<dbReference type="Proteomes" id="UP000265566">
    <property type="component" value="Chromosome 1"/>
</dbReference>
<name>A0A396JRK1_MEDTR</name>